<dbReference type="KEGG" id="bna:106367568"/>
<dbReference type="AlphaFoldDB" id="A0A816MK08"/>
<evidence type="ECO:0000313" key="3">
    <source>
        <dbReference type="EMBL" id="CAF1974282.1"/>
    </source>
</evidence>
<dbReference type="Proteomes" id="UP001295469">
    <property type="component" value="Chromosome C07"/>
</dbReference>
<evidence type="ECO:0000256" key="1">
    <source>
        <dbReference type="SAM" id="MobiDB-lite"/>
    </source>
</evidence>
<accession>A0A816MK08</accession>
<organism evidence="3">
    <name type="scientific">Brassica napus</name>
    <name type="common">Rape</name>
    <dbReference type="NCBI Taxonomy" id="3708"/>
    <lineage>
        <taxon>Eukaryota</taxon>
        <taxon>Viridiplantae</taxon>
        <taxon>Streptophyta</taxon>
        <taxon>Embryophyta</taxon>
        <taxon>Tracheophyta</taxon>
        <taxon>Spermatophyta</taxon>
        <taxon>Magnoliopsida</taxon>
        <taxon>eudicotyledons</taxon>
        <taxon>Gunneridae</taxon>
        <taxon>Pentapetalae</taxon>
        <taxon>rosids</taxon>
        <taxon>malvids</taxon>
        <taxon>Brassicales</taxon>
        <taxon>Brassicaceae</taxon>
        <taxon>Brassiceae</taxon>
        <taxon>Brassica</taxon>
    </lineage>
</organism>
<keyword evidence="2" id="KW-0812">Transmembrane</keyword>
<protein>
    <submittedName>
        <fullName evidence="3">(rape) hypothetical protein</fullName>
    </submittedName>
</protein>
<gene>
    <name evidence="3" type="ORF">DARMORV10_C07P18590.1</name>
</gene>
<name>A0A816MK08_BRANA</name>
<keyword evidence="2" id="KW-1133">Transmembrane helix</keyword>
<dbReference type="PANTHER" id="PTHR36715">
    <property type="entry name" value="BNAANNG41370D PROTEIN"/>
    <property type="match status" value="1"/>
</dbReference>
<keyword evidence="2" id="KW-0472">Membrane</keyword>
<dbReference type="OrthoDB" id="1662399at2759"/>
<feature type="region of interest" description="Disordered" evidence="1">
    <location>
        <begin position="145"/>
        <end position="174"/>
    </location>
</feature>
<feature type="compositionally biased region" description="Acidic residues" evidence="1">
    <location>
        <begin position="157"/>
        <end position="172"/>
    </location>
</feature>
<proteinExistence type="predicted"/>
<dbReference type="EMBL" id="HG994371">
    <property type="protein sequence ID" value="CAF1974282.1"/>
    <property type="molecule type" value="Genomic_DNA"/>
</dbReference>
<feature type="transmembrane region" description="Helical" evidence="2">
    <location>
        <begin position="102"/>
        <end position="120"/>
    </location>
</feature>
<evidence type="ECO:0000256" key="2">
    <source>
        <dbReference type="SAM" id="Phobius"/>
    </source>
</evidence>
<reference evidence="3" key="1">
    <citation type="submission" date="2021-01" db="EMBL/GenBank/DDBJ databases">
        <authorList>
            <consortium name="Genoscope - CEA"/>
            <person name="William W."/>
        </authorList>
    </citation>
    <scope>NUCLEOTIDE SEQUENCE</scope>
</reference>
<dbReference type="PANTHER" id="PTHR36715:SF1">
    <property type="entry name" value="PROTEIN, PUTATIVE-RELATED"/>
    <property type="match status" value="1"/>
</dbReference>
<sequence length="347" mass="38668">MYLPFVINTRVTPKAKTSSRSLTSVPCNNQAKRNSIFLLKRKEKKNSIFNPRKTLMEIPVINRISDFDVKINSMNDPSLLPELATLPFAVSGVGKLHYAYTFFKWGALLLLSFFASFTMTRIKSLVLRLRNVDASLASQSIVYDYDSDSDSSCSSESSDDEEDDGDKEDDSVNGDSRVKRFSYYEENDDKGIDGNVPWLRRCSDSFGDLLSWPDLGGFGSRGVVKLWDNLDLKGSQEVVASFFNKYGVSSSLPPAVLLAAEKKGSDAVEVSAWDAREGFRMPTLLAEWKQPGRLLGKIVRVNAGGVNKIYVEDDANGEITVGDMRMVNGAMTELTESDVVTMVRRRR</sequence>